<dbReference type="RefSeq" id="WP_285333424.1">
    <property type="nucleotide sequence ID" value="NZ_JASODW010000010.1"/>
</dbReference>
<evidence type="ECO:0000313" key="2">
    <source>
        <dbReference type="Proteomes" id="UP001240483"/>
    </source>
</evidence>
<dbReference type="EMBL" id="JASODW010000010">
    <property type="protein sequence ID" value="MDK6275690.1"/>
    <property type="molecule type" value="Genomic_DNA"/>
</dbReference>
<dbReference type="NCBIfam" id="NF041390">
    <property type="entry name" value="TadE_Rv3655c"/>
    <property type="match status" value="1"/>
</dbReference>
<organism evidence="1 2">
    <name type="scientific">Pseudoglutamicibacter cumminsii</name>
    <dbReference type="NCBI Taxonomy" id="156979"/>
    <lineage>
        <taxon>Bacteria</taxon>
        <taxon>Bacillati</taxon>
        <taxon>Actinomycetota</taxon>
        <taxon>Actinomycetes</taxon>
        <taxon>Micrococcales</taxon>
        <taxon>Micrococcaceae</taxon>
        <taxon>Pseudoglutamicibacter</taxon>
    </lineage>
</organism>
<comment type="caution">
    <text evidence="1">The sequence shown here is derived from an EMBL/GenBank/DDBJ whole genome shotgun (WGS) entry which is preliminary data.</text>
</comment>
<dbReference type="InterPro" id="IPR049790">
    <property type="entry name" value="Rv3655c/TadE"/>
</dbReference>
<evidence type="ECO:0000313" key="1">
    <source>
        <dbReference type="EMBL" id="MDK6275690.1"/>
    </source>
</evidence>
<dbReference type="AlphaFoldDB" id="A0AAP4C835"/>
<dbReference type="Proteomes" id="UP001240483">
    <property type="component" value="Unassembled WGS sequence"/>
</dbReference>
<protein>
    <submittedName>
        <fullName evidence="1">TadE family type IV pilus minor pilin</fullName>
    </submittedName>
</protein>
<name>A0AAP4C835_9MICC</name>
<accession>A0AAP4C835</accession>
<reference evidence="1" key="1">
    <citation type="submission" date="2023-05" db="EMBL/GenBank/DDBJ databases">
        <title>Cataloging the Phylogenetic Diversity of Human Bladder Bacteria.</title>
        <authorList>
            <person name="Du J."/>
        </authorList>
    </citation>
    <scope>NUCLEOTIDE SEQUENCE</scope>
    <source>
        <strain evidence="1">UMB9978</strain>
    </source>
</reference>
<gene>
    <name evidence="1" type="ORF">QP116_08100</name>
</gene>
<sequence>MRGSVTAEFAVLLPALVLLLAFIGAIATVGAAQVRSQHAAGMSAREEARGSHIEVAKVAGDGATQRVDRSGEWITVEVRNNVKLWTFIGPGITVHATATARVEESTASGQQ</sequence>
<proteinExistence type="predicted"/>